<dbReference type="RefSeq" id="XP_055868990.1">
    <property type="nucleotide sequence ID" value="XM_056013015.1"/>
</dbReference>
<evidence type="ECO:0000256" key="10">
    <source>
        <dbReference type="ARBA" id="ARBA00023180"/>
    </source>
</evidence>
<keyword evidence="7" id="KW-0735">Signal-anchor</keyword>
<feature type="region of interest" description="Disordered" evidence="11">
    <location>
        <begin position="77"/>
        <end position="123"/>
    </location>
</feature>
<keyword evidence="8" id="KW-1133">Transmembrane helix</keyword>
<dbReference type="OrthoDB" id="10297612at2759"/>
<dbReference type="Pfam" id="PF02709">
    <property type="entry name" value="Glyco_transf_7C"/>
    <property type="match status" value="1"/>
</dbReference>
<gene>
    <name evidence="15 16 17" type="primary">LOC106055625</name>
</gene>
<evidence type="ECO:0000256" key="7">
    <source>
        <dbReference type="ARBA" id="ARBA00022968"/>
    </source>
</evidence>
<comment type="subcellular location">
    <subcellularLocation>
        <location evidence="1">Membrane</location>
        <topology evidence="1">Single-pass type II membrane protein</topology>
    </subcellularLocation>
</comment>
<evidence type="ECO:0000256" key="3">
    <source>
        <dbReference type="ARBA" id="ARBA00005735"/>
    </source>
</evidence>
<comment type="similarity">
    <text evidence="3">Belongs to the glycosyltransferase 7 family.</text>
</comment>
<reference evidence="15 16" key="1">
    <citation type="submission" date="2025-04" db="UniProtKB">
        <authorList>
            <consortium name="RefSeq"/>
        </authorList>
    </citation>
    <scope>IDENTIFICATION</scope>
</reference>
<keyword evidence="9" id="KW-0472">Membrane</keyword>
<sequence>MFRRCVKKLIFLSLTLTVGSLLFHLVYITDVQHRPTKELVSDFKSSLNSELNNHERSLKYHNVTFFKDINVNIPGQTKNIKPQRFKPLDPPPPTIPLKNRVLQPPSSSDNKGSSLASKKLDIGIKKRNNTKNVEGIEEKGKNMTGEENSQNLSTNILKAITEMTIEKQGKQVSNSSVQGAGVNHEKPHETDNDEDYDPDRPNDFRDGVFDNEIMSFEIEQKRFSLTKDGVTFCPDRPPHLLGSLAGLYNEITKEELQELFPEMESGGRIRPPDCVPKQRMAIIMPYRNRFPHLHIALHNLIPFLKRQQADVTFFVIEQAPGSTFNRGALLNIGFLEAEKLGNFDCYIFHDVDLIPLNDKNLYRCESNPRHYAVAMNKFNFKLFYSGYFGGVVGFSKEQFLKVNGNSNLYIGWGGEDDDLLKRLYNKEYKMLRYPTTISRYFMLKHTRDKGNEANPLRKAILSSALKRQDIEGLNTVKYKVINITLDPLYTWINVSINTTEILLTAPAMTLQDVDNAKKKWHQEKMRKEKARLEALQRRNVSNTSASAKNVTQVISHDSVNSKVTSSAIPSLVESQQITDANTTILRNKLPESKVFEPS</sequence>
<dbReference type="PRINTS" id="PR02050">
    <property type="entry name" value="B14GALTRFASE"/>
</dbReference>
<dbReference type="InterPro" id="IPR003859">
    <property type="entry name" value="Galactosyl_T"/>
</dbReference>
<dbReference type="InterPro" id="IPR027995">
    <property type="entry name" value="Galactosyl_T_N"/>
</dbReference>
<feature type="region of interest" description="Disordered" evidence="11">
    <location>
        <begin position="167"/>
        <end position="201"/>
    </location>
</feature>
<evidence type="ECO:0000313" key="17">
    <source>
        <dbReference type="RefSeq" id="XP_055868990.1"/>
    </source>
</evidence>
<dbReference type="PANTHER" id="PTHR19300">
    <property type="entry name" value="BETA-1,4-GALACTOSYLTRANSFERASE"/>
    <property type="match status" value="1"/>
</dbReference>
<dbReference type="GO" id="GO:0005794">
    <property type="term" value="C:Golgi apparatus"/>
    <property type="evidence" value="ECO:0007669"/>
    <property type="project" value="TreeGrafter"/>
</dbReference>
<name>A0A9W2Z1Q5_BIOGL</name>
<dbReference type="AlphaFoldDB" id="A0A9W2Z1Q5"/>
<evidence type="ECO:0000256" key="5">
    <source>
        <dbReference type="ARBA" id="ARBA00022679"/>
    </source>
</evidence>
<comment type="pathway">
    <text evidence="2">Protein modification; protein glycosylation.</text>
</comment>
<dbReference type="RefSeq" id="XP_055868988.1">
    <property type="nucleotide sequence ID" value="XM_056013013.1"/>
</dbReference>
<feature type="compositionally biased region" description="Polar residues" evidence="11">
    <location>
        <begin position="104"/>
        <end position="116"/>
    </location>
</feature>
<dbReference type="InterPro" id="IPR029044">
    <property type="entry name" value="Nucleotide-diphossugar_trans"/>
</dbReference>
<evidence type="ECO:0000313" key="14">
    <source>
        <dbReference type="Proteomes" id="UP001165740"/>
    </source>
</evidence>
<dbReference type="PANTHER" id="PTHR19300:SF57">
    <property type="entry name" value="BETA-1,4-N-ACETYLGALACTOSAMINYLTRANSFERASE"/>
    <property type="match status" value="1"/>
</dbReference>
<keyword evidence="14" id="KW-1185">Reference proteome</keyword>
<evidence type="ECO:0000313" key="15">
    <source>
        <dbReference type="RefSeq" id="XP_055868988.1"/>
    </source>
</evidence>
<keyword evidence="4" id="KW-0328">Glycosyltransferase</keyword>
<evidence type="ECO:0000256" key="6">
    <source>
        <dbReference type="ARBA" id="ARBA00022692"/>
    </source>
</evidence>
<evidence type="ECO:0000259" key="13">
    <source>
        <dbReference type="Pfam" id="PF13733"/>
    </source>
</evidence>
<dbReference type="GO" id="GO:0005975">
    <property type="term" value="P:carbohydrate metabolic process"/>
    <property type="evidence" value="ECO:0007669"/>
    <property type="project" value="InterPro"/>
</dbReference>
<dbReference type="Pfam" id="PF13733">
    <property type="entry name" value="Glyco_transf_7N"/>
    <property type="match status" value="1"/>
</dbReference>
<evidence type="ECO:0000256" key="9">
    <source>
        <dbReference type="ARBA" id="ARBA00023136"/>
    </source>
</evidence>
<dbReference type="GO" id="GO:0016020">
    <property type="term" value="C:membrane"/>
    <property type="evidence" value="ECO:0007669"/>
    <property type="project" value="UniProtKB-SubCell"/>
</dbReference>
<evidence type="ECO:0000256" key="11">
    <source>
        <dbReference type="SAM" id="MobiDB-lite"/>
    </source>
</evidence>
<keyword evidence="10" id="KW-0325">Glycoprotein</keyword>
<evidence type="ECO:0000256" key="8">
    <source>
        <dbReference type="ARBA" id="ARBA00022989"/>
    </source>
</evidence>
<accession>A0A9W2Z1Q5</accession>
<evidence type="ECO:0000256" key="4">
    <source>
        <dbReference type="ARBA" id="ARBA00022676"/>
    </source>
</evidence>
<dbReference type="CDD" id="cd00899">
    <property type="entry name" value="b4GalT"/>
    <property type="match status" value="1"/>
</dbReference>
<dbReference type="InterPro" id="IPR027791">
    <property type="entry name" value="Galactosyl_T_C"/>
</dbReference>
<evidence type="ECO:0000259" key="12">
    <source>
        <dbReference type="Pfam" id="PF02709"/>
    </source>
</evidence>
<proteinExistence type="inferred from homology"/>
<evidence type="ECO:0000313" key="16">
    <source>
        <dbReference type="RefSeq" id="XP_055868989.1"/>
    </source>
</evidence>
<dbReference type="RefSeq" id="XP_055868989.1">
    <property type="nucleotide sequence ID" value="XM_056013014.1"/>
</dbReference>
<protein>
    <submittedName>
        <fullName evidence="15 16">Beta-N-acetyl-D-glucosaminide beta-1,4-N-acetylglucosaminyl-transferase-like isoform X1</fullName>
    </submittedName>
</protein>
<dbReference type="SUPFAM" id="SSF53448">
    <property type="entry name" value="Nucleotide-diphospho-sugar transferases"/>
    <property type="match status" value="1"/>
</dbReference>
<dbReference type="GeneID" id="106055625"/>
<dbReference type="Proteomes" id="UP001165740">
    <property type="component" value="Chromosome 15"/>
</dbReference>
<keyword evidence="6" id="KW-0812">Transmembrane</keyword>
<dbReference type="Gene3D" id="3.90.550.10">
    <property type="entry name" value="Spore Coat Polysaccharide Biosynthesis Protein SpsA, Chain A"/>
    <property type="match status" value="1"/>
</dbReference>
<evidence type="ECO:0000256" key="2">
    <source>
        <dbReference type="ARBA" id="ARBA00004922"/>
    </source>
</evidence>
<feature type="domain" description="Galactosyltransferase N-terminal" evidence="13">
    <location>
        <begin position="233"/>
        <end position="365"/>
    </location>
</feature>
<keyword evidence="5" id="KW-0808">Transferase</keyword>
<feature type="domain" description="Galactosyltransferase C-terminal" evidence="12">
    <location>
        <begin position="369"/>
        <end position="446"/>
    </location>
</feature>
<evidence type="ECO:0000256" key="1">
    <source>
        <dbReference type="ARBA" id="ARBA00004606"/>
    </source>
</evidence>
<organism evidence="14 15">
    <name type="scientific">Biomphalaria glabrata</name>
    <name type="common">Bloodfluke planorb</name>
    <name type="synonym">Freshwater snail</name>
    <dbReference type="NCBI Taxonomy" id="6526"/>
    <lineage>
        <taxon>Eukaryota</taxon>
        <taxon>Metazoa</taxon>
        <taxon>Spiralia</taxon>
        <taxon>Lophotrochozoa</taxon>
        <taxon>Mollusca</taxon>
        <taxon>Gastropoda</taxon>
        <taxon>Heterobranchia</taxon>
        <taxon>Euthyneura</taxon>
        <taxon>Panpulmonata</taxon>
        <taxon>Hygrophila</taxon>
        <taxon>Lymnaeoidea</taxon>
        <taxon>Planorbidae</taxon>
        <taxon>Biomphalaria</taxon>
    </lineage>
</organism>
<dbReference type="GO" id="GO:0008378">
    <property type="term" value="F:galactosyltransferase activity"/>
    <property type="evidence" value="ECO:0007669"/>
    <property type="project" value="TreeGrafter"/>
</dbReference>